<gene>
    <name evidence="2" type="ORF">RM446_12210</name>
</gene>
<comment type="caution">
    <text evidence="2">The sequence shown here is derived from an EMBL/GenBank/DDBJ whole genome shotgun (WGS) entry which is preliminary data.</text>
</comment>
<dbReference type="Proteomes" id="UP001183226">
    <property type="component" value="Unassembled WGS sequence"/>
</dbReference>
<evidence type="ECO:0000256" key="1">
    <source>
        <dbReference type="SAM" id="MobiDB-lite"/>
    </source>
</evidence>
<feature type="region of interest" description="Disordered" evidence="1">
    <location>
        <begin position="1"/>
        <end position="21"/>
    </location>
</feature>
<evidence type="ECO:0000313" key="3">
    <source>
        <dbReference type="Proteomes" id="UP001183226"/>
    </source>
</evidence>
<sequence>MRRHRTGPTPEHYPNATLQDTNIDLGSKGLLLNLLAREDAPSLNILVAESKQHGHNVPRSEFEEMLDQLASHGYVDRDPFAEDDDPVATDVYDVRQRP</sequence>
<dbReference type="EMBL" id="JAVREK010000011">
    <property type="protein sequence ID" value="MDT0302877.1"/>
    <property type="molecule type" value="Genomic_DNA"/>
</dbReference>
<keyword evidence="3" id="KW-1185">Reference proteome</keyword>
<feature type="region of interest" description="Disordered" evidence="1">
    <location>
        <begin position="76"/>
        <end position="98"/>
    </location>
</feature>
<dbReference type="RefSeq" id="WP_311545361.1">
    <property type="nucleotide sequence ID" value="NZ_JAVREK010000011.1"/>
</dbReference>
<accession>A0ABU2KUE7</accession>
<name>A0ABU2KUE7_9ACTN</name>
<protein>
    <submittedName>
        <fullName evidence="2">Uncharacterized protein</fullName>
    </submittedName>
</protein>
<reference evidence="3" key="1">
    <citation type="submission" date="2023-07" db="EMBL/GenBank/DDBJ databases">
        <title>30 novel species of actinomycetes from the DSMZ collection.</title>
        <authorList>
            <person name="Nouioui I."/>
        </authorList>
    </citation>
    <scope>NUCLEOTIDE SEQUENCE [LARGE SCALE GENOMIC DNA]</scope>
    <source>
        <strain evidence="3">DSM 45055</strain>
    </source>
</reference>
<organism evidence="2 3">
    <name type="scientific">Streptomonospora wellingtoniae</name>
    <dbReference type="NCBI Taxonomy" id="3075544"/>
    <lineage>
        <taxon>Bacteria</taxon>
        <taxon>Bacillati</taxon>
        <taxon>Actinomycetota</taxon>
        <taxon>Actinomycetes</taxon>
        <taxon>Streptosporangiales</taxon>
        <taxon>Nocardiopsidaceae</taxon>
        <taxon>Streptomonospora</taxon>
    </lineage>
</organism>
<proteinExistence type="predicted"/>
<evidence type="ECO:0000313" key="2">
    <source>
        <dbReference type="EMBL" id="MDT0302877.1"/>
    </source>
</evidence>